<dbReference type="GO" id="GO:0006388">
    <property type="term" value="P:tRNA splicing, via endonucleolytic cleavage and ligation"/>
    <property type="evidence" value="ECO:0007669"/>
    <property type="project" value="InterPro"/>
</dbReference>
<proteinExistence type="predicted"/>
<protein>
    <submittedName>
        <fullName evidence="2">RNA ligase isoform 1</fullName>
    </submittedName>
</protein>
<name>A0A5A7RKC2_STRAF</name>
<gene>
    <name evidence="2" type="ORF">STAS_35509</name>
</gene>
<dbReference type="PANTHER" id="PTHR35460:SF1">
    <property type="entry name" value="TRNA LIGASE 1"/>
    <property type="match status" value="1"/>
</dbReference>
<accession>A0A5A7RKC2</accession>
<evidence type="ECO:0000313" key="3">
    <source>
        <dbReference type="Proteomes" id="UP000325081"/>
    </source>
</evidence>
<feature type="compositionally biased region" description="Basic and acidic residues" evidence="1">
    <location>
        <begin position="54"/>
        <end position="65"/>
    </location>
</feature>
<feature type="region of interest" description="Disordered" evidence="1">
    <location>
        <begin position="44"/>
        <end position="87"/>
    </location>
</feature>
<comment type="caution">
    <text evidence="2">The sequence shown here is derived from an EMBL/GenBank/DDBJ whole genome shotgun (WGS) entry which is preliminary data.</text>
</comment>
<reference evidence="3" key="1">
    <citation type="journal article" date="2019" name="Curr. Biol.">
        <title>Genome Sequence of Striga asiatica Provides Insight into the Evolution of Plant Parasitism.</title>
        <authorList>
            <person name="Yoshida S."/>
            <person name="Kim S."/>
            <person name="Wafula E.K."/>
            <person name="Tanskanen J."/>
            <person name="Kim Y.M."/>
            <person name="Honaas L."/>
            <person name="Yang Z."/>
            <person name="Spallek T."/>
            <person name="Conn C.E."/>
            <person name="Ichihashi Y."/>
            <person name="Cheong K."/>
            <person name="Cui S."/>
            <person name="Der J.P."/>
            <person name="Gundlach H."/>
            <person name="Jiao Y."/>
            <person name="Hori C."/>
            <person name="Ishida J.K."/>
            <person name="Kasahara H."/>
            <person name="Kiba T."/>
            <person name="Kim M.S."/>
            <person name="Koo N."/>
            <person name="Laohavisit A."/>
            <person name="Lee Y.H."/>
            <person name="Lumba S."/>
            <person name="McCourt P."/>
            <person name="Mortimer J.C."/>
            <person name="Mutuku J.M."/>
            <person name="Nomura T."/>
            <person name="Sasaki-Sekimoto Y."/>
            <person name="Seto Y."/>
            <person name="Wang Y."/>
            <person name="Wakatake T."/>
            <person name="Sakakibara H."/>
            <person name="Demura T."/>
            <person name="Yamaguchi S."/>
            <person name="Yoneyama K."/>
            <person name="Manabe R.I."/>
            <person name="Nelson D.C."/>
            <person name="Schulman A.H."/>
            <person name="Timko M.P."/>
            <person name="dePamphilis C.W."/>
            <person name="Choi D."/>
            <person name="Shirasu K."/>
        </authorList>
    </citation>
    <scope>NUCLEOTIDE SEQUENCE [LARGE SCALE GENOMIC DNA]</scope>
    <source>
        <strain evidence="3">cv. UVA1</strain>
    </source>
</reference>
<dbReference type="EMBL" id="BKCP01013514">
    <property type="protein sequence ID" value="GER57685.1"/>
    <property type="molecule type" value="Genomic_DNA"/>
</dbReference>
<dbReference type="PANTHER" id="PTHR35460">
    <property type="entry name" value="TRNA LIGASE 1"/>
    <property type="match status" value="1"/>
</dbReference>
<keyword evidence="3" id="KW-1185">Reference proteome</keyword>
<evidence type="ECO:0000313" key="2">
    <source>
        <dbReference type="EMBL" id="GER57685.1"/>
    </source>
</evidence>
<evidence type="ECO:0000256" key="1">
    <source>
        <dbReference type="SAM" id="MobiDB-lite"/>
    </source>
</evidence>
<keyword evidence="2" id="KW-0436">Ligase</keyword>
<organism evidence="2 3">
    <name type="scientific">Striga asiatica</name>
    <name type="common">Asiatic witchweed</name>
    <name type="synonym">Buchnera asiatica</name>
    <dbReference type="NCBI Taxonomy" id="4170"/>
    <lineage>
        <taxon>Eukaryota</taxon>
        <taxon>Viridiplantae</taxon>
        <taxon>Streptophyta</taxon>
        <taxon>Embryophyta</taxon>
        <taxon>Tracheophyta</taxon>
        <taxon>Spermatophyta</taxon>
        <taxon>Magnoliopsida</taxon>
        <taxon>eudicotyledons</taxon>
        <taxon>Gunneridae</taxon>
        <taxon>Pentapetalae</taxon>
        <taxon>asterids</taxon>
        <taxon>lamiids</taxon>
        <taxon>Lamiales</taxon>
        <taxon>Orobanchaceae</taxon>
        <taxon>Buchnereae</taxon>
        <taxon>Striga</taxon>
    </lineage>
</organism>
<dbReference type="OrthoDB" id="1912039at2759"/>
<dbReference type="GO" id="GO:0003972">
    <property type="term" value="F:RNA ligase (ATP) activity"/>
    <property type="evidence" value="ECO:0007669"/>
    <property type="project" value="InterPro"/>
</dbReference>
<sequence>MSVSLRLVGDFARVLNTPPPVSFRSFSLYRPCYLPHTRVSSLLLTMPRNQRRGGSKEQRWVEKPKPSNRSTSSSATGGFSNADSEAVADRLNTSSAAANRKEHDVVVSVPPSIQFGSIGMASHAPVHGQKALWKPRSYGTVAEKTPADQAKVLDHGSGTKPVEKSKVDINELFSGKLLENFTVDKSTYSRAQVRATFYPKFENEKSDQEVRTRMIEMVSKGLATLEVSLKHSGSLFMYAGHEGGAYAKNSYGNIYSAVGVFVLGRMFREAWGSQALKKQAEFNDFLERNRMCISMELVTAVLGDHGQRPREDYAVVTAITELGCGKPKFYSTPEIIAFCRKWRLPTNHVWLFSTRKSAASFFAAFDALCEEGIASSVCKALDEVADISVPGSKDHIKVQGEILEGLVARIVSRDSSEHLEQVLQDYPLPPPMEGAESGSSLREICAANRIDEKQQIKALLDSVGTSFCPNHADWFGTGASEGHSRNADKSVVSKFLQARPADYSTTKLQASSHYCCFLLFFGVEMIRLMKEKRFPASFKCYHNFHKINSLASDDLHFKMVIHVHADSAFRRFHIAGTTQDFGHYIEDTKESTTEFSPEINVGGGTNGSSAQDGLADEDANLMIKLKFLTYKLRTFLIRNGLQVLFKQGPAAYKAYYLRQMQKWNTSTTKQRELTKMLDEWAVFIRRKYGNKQLSSSTYLSEAEPFLEQYAKRSPQNQTLIGSAGSLVRSEDFMALIDGGRDEEGDLDQEKDMPSSPTTIVKEAIRKDEGLIVFFPGIPGCAKSALCKELLSAPGGLGDDRPVRSLMGDLIKGRYWPRVADERRKKPYSILLADKNAPNEDVWTQIENMCRSTKSSAVPVVPDSEGTESNAFSLDALAVFIYRVLHRVNHPGNLDKSSPNAGYVLLMFYHLYDGKNRKEFEADLIDRFGSLVKMPLLESNRPPLPESVKSVLEEGINLYNLHSTRHGRMEPTKGTYAKEWANWEKKMRETLLGNAEYLNSIQVPFKSAVESVRKQLKAIAKGEYTAPSTEKRKFGTIVFAAVSLPVSDILGFLSDLGQKDPRVEGFLKDKNLKNILTKAHLTLAHKRSHGVTAVASYGPYVNQNVPVNVVAMLFSDKLAALEADPGMVDGEKITSKNEWPHVTLWTAQGVAPKEANTLPQLLAEGKAVRVEVEPPVMITGVLEFF</sequence>
<dbReference type="InterPro" id="IPR038837">
    <property type="entry name" value="tRNA_ligase_1"/>
</dbReference>
<dbReference type="AlphaFoldDB" id="A0A5A7RKC2"/>
<dbReference type="Proteomes" id="UP000325081">
    <property type="component" value="Unassembled WGS sequence"/>
</dbReference>
<feature type="compositionally biased region" description="Polar residues" evidence="1">
    <location>
        <begin position="67"/>
        <end position="83"/>
    </location>
</feature>